<evidence type="ECO:0000313" key="3">
    <source>
        <dbReference type="Proteomes" id="UP000199312"/>
    </source>
</evidence>
<keyword evidence="3" id="KW-1185">Reference proteome</keyword>
<dbReference type="AlphaFoldDB" id="A0A1I6NRB0"/>
<accession>A0A1I6NRB0</accession>
<evidence type="ECO:0000313" key="2">
    <source>
        <dbReference type="EMBL" id="SFS30391.1"/>
    </source>
</evidence>
<protein>
    <recommendedName>
        <fullName evidence="1">HTH cro/C1-type domain-containing protein</fullName>
    </recommendedName>
</protein>
<dbReference type="Gene3D" id="2.10.109.10">
    <property type="entry name" value="Umud Fragment, subunit A"/>
    <property type="match status" value="1"/>
</dbReference>
<dbReference type="Proteomes" id="UP000199312">
    <property type="component" value="Unassembled WGS sequence"/>
</dbReference>
<dbReference type="GO" id="GO:0003677">
    <property type="term" value="F:DNA binding"/>
    <property type="evidence" value="ECO:0007669"/>
    <property type="project" value="InterPro"/>
</dbReference>
<dbReference type="PROSITE" id="PS50943">
    <property type="entry name" value="HTH_CROC1"/>
    <property type="match status" value="1"/>
</dbReference>
<dbReference type="Gene3D" id="1.10.260.40">
    <property type="entry name" value="lambda repressor-like DNA-binding domains"/>
    <property type="match status" value="1"/>
</dbReference>
<gene>
    <name evidence="2" type="ORF">SAMN04488006_0431</name>
</gene>
<proteinExistence type="predicted"/>
<name>A0A1I6NRB0_9FLAO</name>
<sequence>MTGLELRALRKKYGLSRINFADLLNISVHTLDSWEGGKRNIPDLKAEMIQVKLNQQDTFNDVNLMAPKNQFKPEGKLINEEEYPIKEVYIIPVKGRGGLSNVYFADEAIKKLETEKLQVKQMPSNGSKYFKIEVEGISMDDGSKKSLAEGDWAYCRSIPKIYWNSKLHSHKWDIFCFFHNERGIIFKKIKAQDVDNGILTLSSLHPDKKQFPDFKIKLSECSYICNVIKVLSEF</sequence>
<feature type="domain" description="HTH cro/C1-type" evidence="1">
    <location>
        <begin position="6"/>
        <end position="62"/>
    </location>
</feature>
<dbReference type="InterPro" id="IPR001387">
    <property type="entry name" value="Cro/C1-type_HTH"/>
</dbReference>
<dbReference type="SUPFAM" id="SSF47413">
    <property type="entry name" value="lambda repressor-like DNA-binding domains"/>
    <property type="match status" value="1"/>
</dbReference>
<evidence type="ECO:0000259" key="1">
    <source>
        <dbReference type="PROSITE" id="PS50943"/>
    </source>
</evidence>
<dbReference type="OrthoDB" id="3831186at2"/>
<dbReference type="RefSeq" id="WP_090222063.1">
    <property type="nucleotide sequence ID" value="NZ_FOZP01000001.1"/>
</dbReference>
<dbReference type="InterPro" id="IPR010982">
    <property type="entry name" value="Lambda_DNA-bd_dom_sf"/>
</dbReference>
<organism evidence="2 3">
    <name type="scientific">Lutibacter maritimus</name>
    <dbReference type="NCBI Taxonomy" id="593133"/>
    <lineage>
        <taxon>Bacteria</taxon>
        <taxon>Pseudomonadati</taxon>
        <taxon>Bacteroidota</taxon>
        <taxon>Flavobacteriia</taxon>
        <taxon>Flavobacteriales</taxon>
        <taxon>Flavobacteriaceae</taxon>
        <taxon>Lutibacter</taxon>
    </lineage>
</organism>
<dbReference type="CDD" id="cd00093">
    <property type="entry name" value="HTH_XRE"/>
    <property type="match status" value="1"/>
</dbReference>
<dbReference type="STRING" id="593133.SAMN04488006_0431"/>
<dbReference type="EMBL" id="FOZP01000001">
    <property type="protein sequence ID" value="SFS30391.1"/>
    <property type="molecule type" value="Genomic_DNA"/>
</dbReference>
<reference evidence="3" key="1">
    <citation type="submission" date="2016-10" db="EMBL/GenBank/DDBJ databases">
        <authorList>
            <person name="Varghese N."/>
            <person name="Submissions S."/>
        </authorList>
    </citation>
    <scope>NUCLEOTIDE SEQUENCE [LARGE SCALE GENOMIC DNA]</scope>
    <source>
        <strain evidence="3">DSM 24450</strain>
    </source>
</reference>